<reference evidence="2 3" key="2">
    <citation type="journal article" date="2017" name="Front. Plant Sci.">
        <title>Gene Classification and Mining of Molecular Markers Useful in Red Clover (Trifolium pratense) Breeding.</title>
        <authorList>
            <person name="Istvanek J."/>
            <person name="Dluhosova J."/>
            <person name="Dluhos P."/>
            <person name="Patkova L."/>
            <person name="Nedelnik J."/>
            <person name="Repkova J."/>
        </authorList>
    </citation>
    <scope>NUCLEOTIDE SEQUENCE [LARGE SCALE GENOMIC DNA]</scope>
    <source>
        <strain evidence="3">cv. Tatra</strain>
        <tissue evidence="2">Young leaves</tissue>
    </source>
</reference>
<comment type="caution">
    <text evidence="2">The sequence shown here is derived from an EMBL/GenBank/DDBJ whole genome shotgun (WGS) entry which is preliminary data.</text>
</comment>
<dbReference type="AlphaFoldDB" id="A0A2K3MAS6"/>
<evidence type="ECO:0000313" key="3">
    <source>
        <dbReference type="Proteomes" id="UP000236291"/>
    </source>
</evidence>
<accession>A0A2K3MAS6</accession>
<proteinExistence type="predicted"/>
<feature type="signal peptide" evidence="1">
    <location>
        <begin position="1"/>
        <end position="16"/>
    </location>
</feature>
<feature type="chain" id="PRO_5014348132" evidence="1">
    <location>
        <begin position="17"/>
        <end position="40"/>
    </location>
</feature>
<organism evidence="2 3">
    <name type="scientific">Trifolium pratense</name>
    <name type="common">Red clover</name>
    <dbReference type="NCBI Taxonomy" id="57577"/>
    <lineage>
        <taxon>Eukaryota</taxon>
        <taxon>Viridiplantae</taxon>
        <taxon>Streptophyta</taxon>
        <taxon>Embryophyta</taxon>
        <taxon>Tracheophyta</taxon>
        <taxon>Spermatophyta</taxon>
        <taxon>Magnoliopsida</taxon>
        <taxon>eudicotyledons</taxon>
        <taxon>Gunneridae</taxon>
        <taxon>Pentapetalae</taxon>
        <taxon>rosids</taxon>
        <taxon>fabids</taxon>
        <taxon>Fabales</taxon>
        <taxon>Fabaceae</taxon>
        <taxon>Papilionoideae</taxon>
        <taxon>50 kb inversion clade</taxon>
        <taxon>NPAAA clade</taxon>
        <taxon>Hologalegina</taxon>
        <taxon>IRL clade</taxon>
        <taxon>Trifolieae</taxon>
        <taxon>Trifolium</taxon>
    </lineage>
</organism>
<name>A0A2K3MAS6_TRIPR</name>
<gene>
    <name evidence="2" type="ORF">L195_g043982</name>
</gene>
<evidence type="ECO:0000313" key="2">
    <source>
        <dbReference type="EMBL" id="PNX87882.1"/>
    </source>
</evidence>
<reference evidence="2 3" key="1">
    <citation type="journal article" date="2014" name="Am. J. Bot.">
        <title>Genome assembly and annotation for red clover (Trifolium pratense; Fabaceae).</title>
        <authorList>
            <person name="Istvanek J."/>
            <person name="Jaros M."/>
            <person name="Krenek A."/>
            <person name="Repkova J."/>
        </authorList>
    </citation>
    <scope>NUCLEOTIDE SEQUENCE [LARGE SCALE GENOMIC DNA]</scope>
    <source>
        <strain evidence="3">cv. Tatra</strain>
        <tissue evidence="2">Young leaves</tissue>
    </source>
</reference>
<sequence length="40" mass="4320">MIMLCLLIAWMRVVISPSVPGHVTKYGSSRSWGSSGMHGS</sequence>
<evidence type="ECO:0000256" key="1">
    <source>
        <dbReference type="SAM" id="SignalP"/>
    </source>
</evidence>
<dbReference type="EMBL" id="ASHM01055022">
    <property type="protein sequence ID" value="PNX87882.1"/>
    <property type="molecule type" value="Genomic_DNA"/>
</dbReference>
<protein>
    <submittedName>
        <fullName evidence="2">Uncharacterized protein</fullName>
    </submittedName>
</protein>
<feature type="non-terminal residue" evidence="2">
    <location>
        <position position="40"/>
    </location>
</feature>
<dbReference type="Proteomes" id="UP000236291">
    <property type="component" value="Unassembled WGS sequence"/>
</dbReference>
<keyword evidence="1" id="KW-0732">Signal</keyword>